<evidence type="ECO:0000256" key="2">
    <source>
        <dbReference type="ARBA" id="ARBA00022692"/>
    </source>
</evidence>
<dbReference type="STRING" id="5722.A2EVW9"/>
<dbReference type="AlphaFoldDB" id="A2EVW9"/>
<proteinExistence type="predicted"/>
<dbReference type="VEuPathDB" id="TrichDB:TVAGG3_0548300"/>
<evidence type="ECO:0000256" key="5">
    <source>
        <dbReference type="SAM" id="MobiDB-lite"/>
    </source>
</evidence>
<comment type="subcellular location">
    <subcellularLocation>
        <location evidence="1">Membrane</location>
        <topology evidence="1">Multi-pass membrane protein</topology>
    </subcellularLocation>
</comment>
<evidence type="ECO:0000256" key="3">
    <source>
        <dbReference type="ARBA" id="ARBA00022989"/>
    </source>
</evidence>
<evidence type="ECO:0000256" key="1">
    <source>
        <dbReference type="ARBA" id="ARBA00004141"/>
    </source>
</evidence>
<dbReference type="RefSeq" id="XP_001315413.1">
    <property type="nucleotide sequence ID" value="XM_001315378.1"/>
</dbReference>
<evidence type="ECO:0000256" key="4">
    <source>
        <dbReference type="ARBA" id="ARBA00023136"/>
    </source>
</evidence>
<dbReference type="VEuPathDB" id="TrichDB:TVAG_049740"/>
<dbReference type="InterPro" id="IPR007273">
    <property type="entry name" value="SCAMP"/>
</dbReference>
<gene>
    <name evidence="7" type="ORF">TVAG_049740</name>
</gene>
<keyword evidence="4 6" id="KW-0472">Membrane</keyword>
<dbReference type="PANTHER" id="PTHR10687:SF2">
    <property type="entry name" value="SECRETORY CARRIER-ASSOCIATED MEMBRANE PROTEIN"/>
    <property type="match status" value="1"/>
</dbReference>
<feature type="region of interest" description="Disordered" evidence="5">
    <location>
        <begin position="1"/>
        <end position="27"/>
    </location>
</feature>
<dbReference type="GO" id="GO:0055038">
    <property type="term" value="C:recycling endosome membrane"/>
    <property type="evidence" value="ECO:0000318"/>
    <property type="project" value="GO_Central"/>
</dbReference>
<accession>A2EVW9</accession>
<evidence type="ECO:0008006" key="9">
    <source>
        <dbReference type="Google" id="ProtNLM"/>
    </source>
</evidence>
<feature type="transmembrane region" description="Helical" evidence="6">
    <location>
        <begin position="222"/>
        <end position="241"/>
    </location>
</feature>
<dbReference type="KEGG" id="tva:4761032"/>
<dbReference type="Pfam" id="PF04144">
    <property type="entry name" value="SCAMP"/>
    <property type="match status" value="1"/>
</dbReference>
<dbReference type="EMBL" id="DS113512">
    <property type="protein sequence ID" value="EAY03190.1"/>
    <property type="molecule type" value="Genomic_DNA"/>
</dbReference>
<evidence type="ECO:0000313" key="8">
    <source>
        <dbReference type="Proteomes" id="UP000001542"/>
    </source>
</evidence>
<feature type="transmembrane region" description="Helical" evidence="6">
    <location>
        <begin position="145"/>
        <end position="164"/>
    </location>
</feature>
<sequence length="267" mass="30161">MGENPFIDNSDDIELPDFENKPQSQPIQPMKANVVENVTEIPKFDPSTLPLDKKARLEALKAREAELLAKQKEIQATVQDFVNAPNWPSIFPLVHYDPQADLPPSSRDCIQKCLYTLILYTIFIIHNLFAILCVRIKDYQHIQNFIFACIQGLAGSYVSINFIYNGLYSACQKRDIPFRWTVYHFLFIAWCVYLVVGFPSSGSVGLATFLDIISKSDSTFSKFVAFFNSALAGATAFYAFLTLSASQKYQKVSGQDEPLANDQEKKI</sequence>
<dbReference type="GO" id="GO:0032588">
    <property type="term" value="C:trans-Golgi network membrane"/>
    <property type="evidence" value="ECO:0000318"/>
    <property type="project" value="GO_Central"/>
</dbReference>
<feature type="transmembrane region" description="Helical" evidence="6">
    <location>
        <begin position="184"/>
        <end position="210"/>
    </location>
</feature>
<keyword evidence="3 6" id="KW-1133">Transmembrane helix</keyword>
<dbReference type="SMR" id="A2EVW9"/>
<dbReference type="GO" id="GO:0015031">
    <property type="term" value="P:protein transport"/>
    <property type="evidence" value="ECO:0007669"/>
    <property type="project" value="InterPro"/>
</dbReference>
<protein>
    <recommendedName>
        <fullName evidence="9">Secretory carrier membrane protein</fullName>
    </recommendedName>
</protein>
<dbReference type="PANTHER" id="PTHR10687">
    <property type="entry name" value="SECRETORY CARRIER-ASSOCIATED MEMBRANE PROTEIN SCAMP"/>
    <property type="match status" value="1"/>
</dbReference>
<name>A2EVW9_TRIV3</name>
<dbReference type="InParanoid" id="A2EVW9"/>
<reference evidence="7" key="1">
    <citation type="submission" date="2006-10" db="EMBL/GenBank/DDBJ databases">
        <authorList>
            <person name="Amadeo P."/>
            <person name="Zhao Q."/>
            <person name="Wortman J."/>
            <person name="Fraser-Liggett C."/>
            <person name="Carlton J."/>
        </authorList>
    </citation>
    <scope>NUCLEOTIDE SEQUENCE</scope>
    <source>
        <strain evidence="7">G3</strain>
    </source>
</reference>
<dbReference type="eggNOG" id="KOG3088">
    <property type="taxonomic scope" value="Eukaryota"/>
</dbReference>
<keyword evidence="2 6" id="KW-0812">Transmembrane</keyword>
<keyword evidence="8" id="KW-1185">Reference proteome</keyword>
<reference evidence="7" key="2">
    <citation type="journal article" date="2007" name="Science">
        <title>Draft genome sequence of the sexually transmitted pathogen Trichomonas vaginalis.</title>
        <authorList>
            <person name="Carlton J.M."/>
            <person name="Hirt R.P."/>
            <person name="Silva J.C."/>
            <person name="Delcher A.L."/>
            <person name="Schatz M."/>
            <person name="Zhao Q."/>
            <person name="Wortman J.R."/>
            <person name="Bidwell S.L."/>
            <person name="Alsmark U.C.M."/>
            <person name="Besteiro S."/>
            <person name="Sicheritz-Ponten T."/>
            <person name="Noel C.J."/>
            <person name="Dacks J.B."/>
            <person name="Foster P.G."/>
            <person name="Simillion C."/>
            <person name="Van de Peer Y."/>
            <person name="Miranda-Saavedra D."/>
            <person name="Barton G.J."/>
            <person name="Westrop G.D."/>
            <person name="Mueller S."/>
            <person name="Dessi D."/>
            <person name="Fiori P.L."/>
            <person name="Ren Q."/>
            <person name="Paulsen I."/>
            <person name="Zhang H."/>
            <person name="Bastida-Corcuera F.D."/>
            <person name="Simoes-Barbosa A."/>
            <person name="Brown M.T."/>
            <person name="Hayes R.D."/>
            <person name="Mukherjee M."/>
            <person name="Okumura C.Y."/>
            <person name="Schneider R."/>
            <person name="Smith A.J."/>
            <person name="Vanacova S."/>
            <person name="Villalvazo M."/>
            <person name="Haas B.J."/>
            <person name="Pertea M."/>
            <person name="Feldblyum T.V."/>
            <person name="Utterback T.R."/>
            <person name="Shu C.L."/>
            <person name="Osoegawa K."/>
            <person name="de Jong P.J."/>
            <person name="Hrdy I."/>
            <person name="Horvathova L."/>
            <person name="Zubacova Z."/>
            <person name="Dolezal P."/>
            <person name="Malik S.B."/>
            <person name="Logsdon J.M. Jr."/>
            <person name="Henze K."/>
            <person name="Gupta A."/>
            <person name="Wang C.C."/>
            <person name="Dunne R.L."/>
            <person name="Upcroft J.A."/>
            <person name="Upcroft P."/>
            <person name="White O."/>
            <person name="Salzberg S.L."/>
            <person name="Tang P."/>
            <person name="Chiu C.-H."/>
            <person name="Lee Y.-S."/>
            <person name="Embley T.M."/>
            <person name="Coombs G.H."/>
            <person name="Mottram J.C."/>
            <person name="Tachezy J."/>
            <person name="Fraser-Liggett C.M."/>
            <person name="Johnson P.J."/>
        </authorList>
    </citation>
    <scope>NUCLEOTIDE SEQUENCE [LARGE SCALE GENOMIC DNA]</scope>
    <source>
        <strain evidence="7">G3</strain>
    </source>
</reference>
<feature type="transmembrane region" description="Helical" evidence="6">
    <location>
        <begin position="114"/>
        <end position="133"/>
    </location>
</feature>
<dbReference type="OrthoDB" id="242866at2759"/>
<organism evidence="7 8">
    <name type="scientific">Trichomonas vaginalis (strain ATCC PRA-98 / G3)</name>
    <dbReference type="NCBI Taxonomy" id="412133"/>
    <lineage>
        <taxon>Eukaryota</taxon>
        <taxon>Metamonada</taxon>
        <taxon>Parabasalia</taxon>
        <taxon>Trichomonadida</taxon>
        <taxon>Trichomonadidae</taxon>
        <taxon>Trichomonas</taxon>
    </lineage>
</organism>
<dbReference type="Proteomes" id="UP000001542">
    <property type="component" value="Unassembled WGS sequence"/>
</dbReference>
<evidence type="ECO:0000256" key="6">
    <source>
        <dbReference type="SAM" id="Phobius"/>
    </source>
</evidence>
<evidence type="ECO:0000313" key="7">
    <source>
        <dbReference type="EMBL" id="EAY03190.1"/>
    </source>
</evidence>